<reference evidence="2" key="1">
    <citation type="journal article" date="2021" name="PeerJ">
        <title>Extensive microbial diversity within the chicken gut microbiome revealed by metagenomics and culture.</title>
        <authorList>
            <person name="Gilroy R."/>
            <person name="Ravi A."/>
            <person name="Getino M."/>
            <person name="Pursley I."/>
            <person name="Horton D.L."/>
            <person name="Alikhan N.F."/>
            <person name="Baker D."/>
            <person name="Gharbi K."/>
            <person name="Hall N."/>
            <person name="Watson M."/>
            <person name="Adriaenssens E.M."/>
            <person name="Foster-Nyarko E."/>
            <person name="Jarju S."/>
            <person name="Secka A."/>
            <person name="Antonio M."/>
            <person name="Oren A."/>
            <person name="Chaudhuri R.R."/>
            <person name="La Ragione R."/>
            <person name="Hildebrand F."/>
            <person name="Pallen M.J."/>
        </authorList>
    </citation>
    <scope>NUCLEOTIDE SEQUENCE</scope>
    <source>
        <strain evidence="2">USAMLcec2-132</strain>
    </source>
</reference>
<evidence type="ECO:0000259" key="1">
    <source>
        <dbReference type="Pfam" id="PF13556"/>
    </source>
</evidence>
<dbReference type="AlphaFoldDB" id="A0A9D2NL35"/>
<comment type="caution">
    <text evidence="2">The sequence shown here is derived from an EMBL/GenBank/DDBJ whole genome shotgun (WGS) entry which is preliminary data.</text>
</comment>
<dbReference type="InterPro" id="IPR025736">
    <property type="entry name" value="PucR_C-HTH_dom"/>
</dbReference>
<dbReference type="Proteomes" id="UP000823891">
    <property type="component" value="Unassembled WGS sequence"/>
</dbReference>
<dbReference type="PANTHER" id="PTHR33744">
    <property type="entry name" value="CARBOHYDRATE DIACID REGULATOR"/>
    <property type="match status" value="1"/>
</dbReference>
<evidence type="ECO:0000313" key="2">
    <source>
        <dbReference type="EMBL" id="HJC25930.1"/>
    </source>
</evidence>
<name>A0A9D2NL35_9FIRM</name>
<dbReference type="Pfam" id="PF13556">
    <property type="entry name" value="HTH_30"/>
    <property type="match status" value="1"/>
</dbReference>
<protein>
    <submittedName>
        <fullName evidence="2">Helix-turn-helix domain-containing protein</fullName>
    </submittedName>
</protein>
<dbReference type="Gene3D" id="1.10.10.2840">
    <property type="entry name" value="PucR C-terminal helix-turn-helix domain"/>
    <property type="match status" value="1"/>
</dbReference>
<sequence>MKLNFDILFDSLSEIYSLRRYGTARKELHIAAPRFYTERWSADYIYVLENQTLPEGFSVPVVCTASGGADFSRASGPVMVVQDCCSVQELMNALLKIMEEFDVWDHSMQDAVAQRRDLSELAGIGARKIGCRLLINDKNLVLLADSRYYNACEGERFDYQGQFLPDEIIRTINQDYSLGKLQKQGYFTGQDGRYGGSLVYCKNLCIGERYEGTCSVMEDGRSFRESDLALFQHFFQYADELFVFYHGTRGKHSRALRMVMEDLLQEKQISGQLQLEAESYRRDFEDYRCLVLQSAGRQMLPYDYLCLALESSFDGCISLLFEGLVVGFLPRFELSQADGLQQRFGQLDLMAGISACGHGIMDCRNLYCQAAGALAVGRETDIRKCWYFFEELRLPWLLRNSVGPLPFESLQTEGMKRLRDYDAASQVDYLNTLKVYLDQEMNIAETAKALYLHRSSLLKRLKRLQELLGDELLSPEGRLLLRWQLYFSASK</sequence>
<evidence type="ECO:0000313" key="3">
    <source>
        <dbReference type="Proteomes" id="UP000823891"/>
    </source>
</evidence>
<accession>A0A9D2NL35</accession>
<proteinExistence type="predicted"/>
<dbReference type="InterPro" id="IPR051448">
    <property type="entry name" value="CdaR-like_regulators"/>
</dbReference>
<gene>
    <name evidence="2" type="ORF">H9761_19910</name>
</gene>
<dbReference type="EMBL" id="DWWS01000074">
    <property type="protein sequence ID" value="HJC25930.1"/>
    <property type="molecule type" value="Genomic_DNA"/>
</dbReference>
<feature type="domain" description="PucR C-terminal helix-turn-helix" evidence="1">
    <location>
        <begin position="429"/>
        <end position="485"/>
    </location>
</feature>
<organism evidence="2 3">
    <name type="scientific">Candidatus Eisenbergiella merdavium</name>
    <dbReference type="NCBI Taxonomy" id="2838551"/>
    <lineage>
        <taxon>Bacteria</taxon>
        <taxon>Bacillati</taxon>
        <taxon>Bacillota</taxon>
        <taxon>Clostridia</taxon>
        <taxon>Lachnospirales</taxon>
        <taxon>Lachnospiraceae</taxon>
        <taxon>Eisenbergiella</taxon>
    </lineage>
</organism>
<dbReference type="InterPro" id="IPR042070">
    <property type="entry name" value="PucR_C-HTH_sf"/>
</dbReference>
<reference evidence="2" key="2">
    <citation type="submission" date="2021-04" db="EMBL/GenBank/DDBJ databases">
        <authorList>
            <person name="Gilroy R."/>
        </authorList>
    </citation>
    <scope>NUCLEOTIDE SEQUENCE</scope>
    <source>
        <strain evidence="2">USAMLcec2-132</strain>
    </source>
</reference>
<dbReference type="PANTHER" id="PTHR33744:SF15">
    <property type="entry name" value="CARBOHYDRATE DIACID REGULATOR"/>
    <property type="match status" value="1"/>
</dbReference>